<dbReference type="GO" id="GO:0031982">
    <property type="term" value="C:vesicle"/>
    <property type="evidence" value="ECO:0007669"/>
    <property type="project" value="TreeGrafter"/>
</dbReference>
<proteinExistence type="predicted"/>
<dbReference type="SUPFAM" id="SSF46565">
    <property type="entry name" value="Chaperone J-domain"/>
    <property type="match status" value="1"/>
</dbReference>
<evidence type="ECO:0000259" key="2">
    <source>
        <dbReference type="PROSITE" id="PS50076"/>
    </source>
</evidence>
<dbReference type="GO" id="GO:0030276">
    <property type="term" value="F:clathrin binding"/>
    <property type="evidence" value="ECO:0007669"/>
    <property type="project" value="TreeGrafter"/>
</dbReference>
<dbReference type="Proteomes" id="UP000594638">
    <property type="component" value="Unassembled WGS sequence"/>
</dbReference>
<feature type="compositionally biased region" description="Basic and acidic residues" evidence="1">
    <location>
        <begin position="670"/>
        <end position="706"/>
    </location>
</feature>
<feature type="region of interest" description="Disordered" evidence="1">
    <location>
        <begin position="114"/>
        <end position="135"/>
    </location>
</feature>
<sequence>MENISHSLPKRSCAGTGYISHKSVYDDVFGGPPKFGLSTLAPRFEDYAEIFGGFHSVRSSSIPVLDLPVIDEEAGFHFDIRSPDFKYLEVFGDFGGLDFALSYEELVGHSSGGYDSSEEAWSPAESESLSVESDPSASSGKYYNLSNGDHLQSSDDIKLFNVSYHMSNRRCMESIATESTHVTQLPAISRCAYTFNDVLRTKPSGRPPPSRPPPAFAVKNGDSDRQNATFKALNDSTFERNDSSSLFFDVEVDSSSSAKAMKDATEKAQTKESVDRNEGLQSHINLHLDNDIELERKTIKTLNVNNRFKDERMPQSQAKEAKAPKPFVEEKRNLTENNKVISYSIDGKNHIHFVEKHVDAVAWSEATDSFEVIDTSLPRRASKIEDGNIMVENMRPRSNRLQEEVGTEAYDLMEGCKNNKVAKKAPEWDEDRNQLETDMDICDWDYNQGRLVATKKSSSQELEEEVQLDEMICKFDFIERKTKVVQQHGRSEKVLVDPDESVDKKLETGSKRIESEMMCKDARSRKEKGTRLEENIEREECKKRLEEVIEHTEPGKRAREKLEQEEREKRQQNACEKEENNKNKLSRERKEKNNTIKETFDQKGNEKILEGAVKHERSDKNSNVGLGKGKKCRDEQLDSKAWGGNERLVEAHKQEDNEMECRGIAQSKNSKKDQWGDHESQESKERLSDAHGREESEMGPKECWTQKDDNRSVMIFKEEEILKRSQEACDIKRNENLSKDTGTWDELSEQDIEIELIEVNGHEGEVRNDQEKDVLMETGNFDAFDGGCKYNEGKLLETPMTRKYDSPGELKATRTAIASEENTKFVTERKISVSESNDGTKLLFKGKFNSSTQNRDGLQDENGENNFTESPCLPECITNSKKAEACVGNTCYMPEKSASEIVSNHESKTALAPEEESRKSIKGVLSTINTKETNDRSISGLVVAELVQNGKKMILGPNSGWQPIPLTEVITSAAVKRAYRKATLCVHPDKLQQRGATIQQKYTCEKVFDLLKEAWNMFTSEER</sequence>
<evidence type="ECO:0000313" key="3">
    <source>
        <dbReference type="EMBL" id="CAA3003132.1"/>
    </source>
</evidence>
<dbReference type="GO" id="GO:0005737">
    <property type="term" value="C:cytoplasm"/>
    <property type="evidence" value="ECO:0007669"/>
    <property type="project" value="TreeGrafter"/>
</dbReference>
<dbReference type="InterPro" id="IPR036869">
    <property type="entry name" value="J_dom_sf"/>
</dbReference>
<organism evidence="3 4">
    <name type="scientific">Olea europaea subsp. europaea</name>
    <dbReference type="NCBI Taxonomy" id="158383"/>
    <lineage>
        <taxon>Eukaryota</taxon>
        <taxon>Viridiplantae</taxon>
        <taxon>Streptophyta</taxon>
        <taxon>Embryophyta</taxon>
        <taxon>Tracheophyta</taxon>
        <taxon>Spermatophyta</taxon>
        <taxon>Magnoliopsida</taxon>
        <taxon>eudicotyledons</taxon>
        <taxon>Gunneridae</taxon>
        <taxon>Pentapetalae</taxon>
        <taxon>asterids</taxon>
        <taxon>lamiids</taxon>
        <taxon>Lamiales</taxon>
        <taxon>Oleaceae</taxon>
        <taxon>Oleeae</taxon>
        <taxon>Olea</taxon>
    </lineage>
</organism>
<feature type="region of interest" description="Disordered" evidence="1">
    <location>
        <begin position="258"/>
        <end position="278"/>
    </location>
</feature>
<dbReference type="Gene3D" id="1.10.287.110">
    <property type="entry name" value="DnaJ domain"/>
    <property type="match status" value="1"/>
</dbReference>
<dbReference type="PROSITE" id="PS50076">
    <property type="entry name" value="DNAJ_2"/>
    <property type="match status" value="1"/>
</dbReference>
<feature type="compositionally biased region" description="Basic and acidic residues" evidence="1">
    <location>
        <begin position="552"/>
        <end position="620"/>
    </location>
</feature>
<evidence type="ECO:0000313" key="4">
    <source>
        <dbReference type="Proteomes" id="UP000594638"/>
    </source>
</evidence>
<dbReference type="PANTHER" id="PTHR23172">
    <property type="entry name" value="AUXILIN/CYCLIN G-ASSOCIATED KINASE-RELATED"/>
    <property type="match status" value="1"/>
</dbReference>
<dbReference type="Gramene" id="OE9A058732T1">
    <property type="protein sequence ID" value="OE9A058732C1"/>
    <property type="gene ID" value="OE9A058732"/>
</dbReference>
<dbReference type="OrthoDB" id="1717591at2759"/>
<gene>
    <name evidence="3" type="ORF">OLEA9_A058732</name>
</gene>
<feature type="compositionally biased region" description="Basic and acidic residues" evidence="1">
    <location>
        <begin position="647"/>
        <end position="661"/>
    </location>
</feature>
<dbReference type="GO" id="GO:0072583">
    <property type="term" value="P:clathrin-dependent endocytosis"/>
    <property type="evidence" value="ECO:0007669"/>
    <property type="project" value="TreeGrafter"/>
</dbReference>
<dbReference type="PANTHER" id="PTHR23172:SF87">
    <property type="entry name" value="CHAPERONE DNAJ-DOMAIN SUPERFAMILY PROTEIN"/>
    <property type="match status" value="1"/>
</dbReference>
<feature type="compositionally biased region" description="Low complexity" evidence="1">
    <location>
        <begin position="119"/>
        <end position="130"/>
    </location>
</feature>
<reference evidence="3 4" key="1">
    <citation type="submission" date="2019-12" db="EMBL/GenBank/DDBJ databases">
        <authorList>
            <person name="Alioto T."/>
            <person name="Alioto T."/>
            <person name="Gomez Garrido J."/>
        </authorList>
    </citation>
    <scope>NUCLEOTIDE SEQUENCE [LARGE SCALE GENOMIC DNA]</scope>
</reference>
<protein>
    <recommendedName>
        <fullName evidence="2">J domain-containing protein</fullName>
    </recommendedName>
</protein>
<name>A0A8S0TDJ7_OLEEU</name>
<feature type="domain" description="J" evidence="2">
    <location>
        <begin position="959"/>
        <end position="1023"/>
    </location>
</feature>
<feature type="region of interest" description="Disordered" evidence="1">
    <location>
        <begin position="200"/>
        <end position="224"/>
    </location>
</feature>
<feature type="compositionally biased region" description="Basic and acidic residues" evidence="1">
    <location>
        <begin position="260"/>
        <end position="278"/>
    </location>
</feature>
<accession>A0A8S0TDJ7</accession>
<keyword evidence="4" id="KW-1185">Reference proteome</keyword>
<evidence type="ECO:0000256" key="1">
    <source>
        <dbReference type="SAM" id="MobiDB-lite"/>
    </source>
</evidence>
<dbReference type="InterPro" id="IPR001623">
    <property type="entry name" value="DnaJ_domain"/>
</dbReference>
<dbReference type="AlphaFoldDB" id="A0A8S0TDJ7"/>
<feature type="region of interest" description="Disordered" evidence="1">
    <location>
        <begin position="552"/>
        <end position="706"/>
    </location>
</feature>
<dbReference type="EMBL" id="CACTIH010005922">
    <property type="protein sequence ID" value="CAA3003132.1"/>
    <property type="molecule type" value="Genomic_DNA"/>
</dbReference>
<feature type="compositionally biased region" description="Pro residues" evidence="1">
    <location>
        <begin position="205"/>
        <end position="215"/>
    </location>
</feature>
<dbReference type="GO" id="GO:0072318">
    <property type="term" value="P:clathrin coat disassembly"/>
    <property type="evidence" value="ECO:0007669"/>
    <property type="project" value="TreeGrafter"/>
</dbReference>
<comment type="caution">
    <text evidence="3">The sequence shown here is derived from an EMBL/GenBank/DDBJ whole genome shotgun (WGS) entry which is preliminary data.</text>
</comment>